<reference evidence="4" key="1">
    <citation type="journal article" date="2009" name="BMC Genomics">
        <title>The complete genome sequence of Staphylothermus marinus reveals differences in sulfur metabolism among heterotrophic Crenarchaeota.</title>
        <authorList>
            <person name="Anderson I.J."/>
            <person name="Dharmarajan L."/>
            <person name="Rodriguez J."/>
            <person name="Hooper S."/>
            <person name="Porat I."/>
            <person name="Ulrich L.E."/>
            <person name="Elkins J.G."/>
            <person name="Mavromatis K."/>
            <person name="Sun H."/>
            <person name="Land M."/>
            <person name="Lapidus A."/>
            <person name="Lucas S."/>
            <person name="Barry K."/>
            <person name="Huber H."/>
            <person name="Zhulin I.B."/>
            <person name="Whitman W.B."/>
            <person name="Mukhopadhyay B."/>
            <person name="Woese C."/>
            <person name="Bristow J."/>
            <person name="Kyrpides N."/>
        </authorList>
    </citation>
    <scope>NUCLEOTIDE SEQUENCE [LARGE SCALE GENOMIC DNA]</scope>
    <source>
        <strain evidence="4">ATCC 43588 / DSM 3639 / JCM 9404 / F1</strain>
    </source>
</reference>
<keyword evidence="1" id="KW-1133">Transmembrane helix</keyword>
<dbReference type="Proteomes" id="UP000000254">
    <property type="component" value="Chromosome"/>
</dbReference>
<dbReference type="STRING" id="399550.Smar_0122"/>
<dbReference type="AlphaFoldDB" id="A3DKS5"/>
<evidence type="ECO:0000313" key="3">
    <source>
        <dbReference type="EMBL" id="ABN69235.1"/>
    </source>
</evidence>
<keyword evidence="1" id="KW-0812">Transmembrane</keyword>
<protein>
    <recommendedName>
        <fullName evidence="2">DUF4064 domain-containing protein</fullName>
    </recommendedName>
</protein>
<proteinExistence type="predicted"/>
<dbReference type="eggNOG" id="arCOG10940">
    <property type="taxonomic scope" value="Archaea"/>
</dbReference>
<dbReference type="InterPro" id="IPR025273">
    <property type="entry name" value="DUF4064"/>
</dbReference>
<sequence>MSNKPVAAFILGLIAGIFGILSGIGTLIASVFSVKVPVPIAGFLGTLLIILGLWWLIAGIIIIVGSIWINSGVPSSVRKGGIVVLIFSILSLPNWLTFILGLIGGILALVWKPPIQQTQPPPPPSGGEQVI</sequence>
<evidence type="ECO:0000313" key="4">
    <source>
        <dbReference type="Proteomes" id="UP000000254"/>
    </source>
</evidence>
<feature type="domain" description="DUF4064" evidence="2">
    <location>
        <begin position="6"/>
        <end position="93"/>
    </location>
</feature>
<dbReference type="GeneID" id="4906996"/>
<dbReference type="RefSeq" id="WP_011838426.1">
    <property type="nucleotide sequence ID" value="NC_009033.1"/>
</dbReference>
<accession>A3DKS5</accession>
<feature type="transmembrane region" description="Helical" evidence="1">
    <location>
        <begin position="81"/>
        <end position="111"/>
    </location>
</feature>
<feature type="transmembrane region" description="Helical" evidence="1">
    <location>
        <begin position="44"/>
        <end position="69"/>
    </location>
</feature>
<name>A3DKS5_STAMF</name>
<keyword evidence="4" id="KW-1185">Reference proteome</keyword>
<reference evidence="3 4" key="2">
    <citation type="journal article" date="2009" name="Stand. Genomic Sci.">
        <title>Complete genome sequence of Staphylothermus marinus Stetter and Fiala 1986 type strain F1.</title>
        <authorList>
            <person name="Anderson I.J."/>
            <person name="Sun H."/>
            <person name="Lapidus A."/>
            <person name="Copeland A."/>
            <person name="Glavina Del Rio T."/>
            <person name="Tice H."/>
            <person name="Dalin E."/>
            <person name="Lucas S."/>
            <person name="Barry K."/>
            <person name="Land M."/>
            <person name="Richardson P."/>
            <person name="Huber H."/>
            <person name="Kyrpides N.C."/>
        </authorList>
    </citation>
    <scope>NUCLEOTIDE SEQUENCE [LARGE SCALE GENOMIC DNA]</scope>
    <source>
        <strain evidence="4">ATCC 43588 / DSM 3639 / JCM 9404 / F1</strain>
    </source>
</reference>
<dbReference type="Pfam" id="PF13273">
    <property type="entry name" value="DUF4064"/>
    <property type="match status" value="1"/>
</dbReference>
<organism evidence="3 4">
    <name type="scientific">Staphylothermus marinus (strain ATCC 43588 / DSM 3639 / JCM 9404 / F1)</name>
    <dbReference type="NCBI Taxonomy" id="399550"/>
    <lineage>
        <taxon>Archaea</taxon>
        <taxon>Thermoproteota</taxon>
        <taxon>Thermoprotei</taxon>
        <taxon>Desulfurococcales</taxon>
        <taxon>Desulfurococcaceae</taxon>
        <taxon>Staphylothermus</taxon>
    </lineage>
</organism>
<feature type="transmembrane region" description="Helical" evidence="1">
    <location>
        <begin position="6"/>
        <end position="32"/>
    </location>
</feature>
<evidence type="ECO:0000256" key="1">
    <source>
        <dbReference type="SAM" id="Phobius"/>
    </source>
</evidence>
<gene>
    <name evidence="3" type="ordered locus">Smar_0122</name>
</gene>
<keyword evidence="1" id="KW-0472">Membrane</keyword>
<dbReference type="EMBL" id="CP000575">
    <property type="protein sequence ID" value="ABN69235.1"/>
    <property type="molecule type" value="Genomic_DNA"/>
</dbReference>
<dbReference type="HOGENOM" id="CLU_1922882_0_0_2"/>
<dbReference type="KEGG" id="smr:Smar_0122"/>
<evidence type="ECO:0000259" key="2">
    <source>
        <dbReference type="Pfam" id="PF13273"/>
    </source>
</evidence>